<dbReference type="InterPro" id="IPR029058">
    <property type="entry name" value="AB_hydrolase_fold"/>
</dbReference>
<keyword evidence="2" id="KW-0378">Hydrolase</keyword>
<dbReference type="PANTHER" id="PTHR37946:SF1">
    <property type="entry name" value="SLL1969 PROTEIN"/>
    <property type="match status" value="1"/>
</dbReference>
<dbReference type="InterPro" id="IPR000073">
    <property type="entry name" value="AB_hydrolase_1"/>
</dbReference>
<dbReference type="Gene3D" id="3.40.50.1820">
    <property type="entry name" value="alpha/beta hydrolase"/>
    <property type="match status" value="1"/>
</dbReference>
<protein>
    <submittedName>
        <fullName evidence="2">Alpha/beta fold hydrolase</fullName>
    </submittedName>
</protein>
<proteinExistence type="predicted"/>
<sequence>MTDVGWRPFATPLHYLGLPASLAPPIWREGRIRAELAALRSHRPAPPAPPEPGSPVLVVPGFAAGDERVALLRDWLREGGWDARPTGLTDGRRCSSRDLAVVEEALLRVHAETGRPVTLVGHSRGGLFAKVLAVRHPTRVRALVTLGAPLTDPFGIHLAVRLLTMWMATMTRLGRRDWVRNCPFGDCCRQVHDDVLASAPARVPFTSIASRSDGIVSWHASQDPGARCVTVDSSHGGLVAHPEVWAAIAEALDAPVTTTGGDAAGRR</sequence>
<name>A0AAU7MDX5_9ACTN</name>
<dbReference type="PANTHER" id="PTHR37946">
    <property type="entry name" value="SLL1969 PROTEIN"/>
    <property type="match status" value="1"/>
</dbReference>
<feature type="domain" description="AB hydrolase-1" evidence="1">
    <location>
        <begin position="115"/>
        <end position="160"/>
    </location>
</feature>
<reference evidence="2" key="1">
    <citation type="submission" date="2024-01" db="EMBL/GenBank/DDBJ databases">
        <title>The genome sequence of Micromonospora mangrovi CCTCC AA 2012012.</title>
        <authorList>
            <person name="Gao J."/>
        </authorList>
    </citation>
    <scope>NUCLEOTIDE SEQUENCE</scope>
    <source>
        <strain evidence="2">CCTCC AA 2012012</strain>
    </source>
</reference>
<dbReference type="EMBL" id="CP157762">
    <property type="protein sequence ID" value="XBP95546.1"/>
    <property type="molecule type" value="Genomic_DNA"/>
</dbReference>
<evidence type="ECO:0000313" key="2">
    <source>
        <dbReference type="EMBL" id="XBP95546.1"/>
    </source>
</evidence>
<evidence type="ECO:0000313" key="3">
    <source>
        <dbReference type="EMBL" id="XCH76249.1"/>
    </source>
</evidence>
<dbReference type="EMBL" id="CP159342">
    <property type="protein sequence ID" value="XCH76249.1"/>
    <property type="molecule type" value="Genomic_DNA"/>
</dbReference>
<accession>A0AAU7MDX5</accession>
<gene>
    <name evidence="3" type="ORF">ABUL08_09210</name>
    <name evidence="2" type="ORF">VK199_09165</name>
</gene>
<organism evidence="2">
    <name type="scientific">Micromonospora sp. CCTCC AA 2012012</name>
    <dbReference type="NCBI Taxonomy" id="3111921"/>
    <lineage>
        <taxon>Bacteria</taxon>
        <taxon>Bacillati</taxon>
        <taxon>Actinomycetota</taxon>
        <taxon>Actinomycetes</taxon>
        <taxon>Micromonosporales</taxon>
        <taxon>Micromonosporaceae</taxon>
        <taxon>Micromonospora</taxon>
    </lineage>
</organism>
<dbReference type="RefSeq" id="WP_350936462.1">
    <property type="nucleotide sequence ID" value="NZ_CP157762.1"/>
</dbReference>
<dbReference type="AlphaFoldDB" id="A0AAU7MDX5"/>
<dbReference type="GO" id="GO:0016787">
    <property type="term" value="F:hydrolase activity"/>
    <property type="evidence" value="ECO:0007669"/>
    <property type="project" value="UniProtKB-KW"/>
</dbReference>
<dbReference type="SUPFAM" id="SSF53474">
    <property type="entry name" value="alpha/beta-Hydrolases"/>
    <property type="match status" value="1"/>
</dbReference>
<dbReference type="Pfam" id="PF00561">
    <property type="entry name" value="Abhydrolase_1"/>
    <property type="match status" value="1"/>
</dbReference>
<reference evidence="3" key="2">
    <citation type="submission" date="2024-06" db="EMBL/GenBank/DDBJ databases">
        <title>Micromonospora mangrovi CCTCC AA 2012012 genome sequences.</title>
        <authorList>
            <person name="Gao J."/>
        </authorList>
    </citation>
    <scope>NUCLEOTIDE SEQUENCE</scope>
    <source>
        <strain evidence="3">CCTCC AA 2012012</strain>
    </source>
</reference>
<evidence type="ECO:0000259" key="1">
    <source>
        <dbReference type="Pfam" id="PF00561"/>
    </source>
</evidence>